<dbReference type="InterPro" id="IPR013087">
    <property type="entry name" value="Znf_C2H2_type"/>
</dbReference>
<accession>A0A8H7UAG2</accession>
<feature type="compositionally biased region" description="Low complexity" evidence="8">
    <location>
        <begin position="1"/>
        <end position="11"/>
    </location>
</feature>
<evidence type="ECO:0000256" key="1">
    <source>
        <dbReference type="ARBA" id="ARBA00004123"/>
    </source>
</evidence>
<feature type="compositionally biased region" description="Low complexity" evidence="8">
    <location>
        <begin position="265"/>
        <end position="277"/>
    </location>
</feature>
<feature type="region of interest" description="Disordered" evidence="8">
    <location>
        <begin position="249"/>
        <end position="376"/>
    </location>
</feature>
<dbReference type="Proteomes" id="UP000654370">
    <property type="component" value="Unassembled WGS sequence"/>
</dbReference>
<evidence type="ECO:0000256" key="7">
    <source>
        <dbReference type="PROSITE-ProRule" id="PRU00042"/>
    </source>
</evidence>
<feature type="domain" description="C2H2-type" evidence="9">
    <location>
        <begin position="228"/>
        <end position="255"/>
    </location>
</feature>
<dbReference type="OrthoDB" id="8922241at2759"/>
<feature type="compositionally biased region" description="Basic and acidic residues" evidence="8">
    <location>
        <begin position="89"/>
        <end position="103"/>
    </location>
</feature>
<feature type="domain" description="C2H2-type" evidence="9">
    <location>
        <begin position="154"/>
        <end position="181"/>
    </location>
</feature>
<dbReference type="InterPro" id="IPR036236">
    <property type="entry name" value="Znf_C2H2_sf"/>
</dbReference>
<dbReference type="AlphaFoldDB" id="A0A8H7UAG2"/>
<evidence type="ECO:0000256" key="2">
    <source>
        <dbReference type="ARBA" id="ARBA00022723"/>
    </source>
</evidence>
<feature type="compositionally biased region" description="Low complexity" evidence="8">
    <location>
        <begin position="104"/>
        <end position="118"/>
    </location>
</feature>
<comment type="subcellular location">
    <subcellularLocation>
        <location evidence="1">Nucleus</location>
    </subcellularLocation>
</comment>
<proteinExistence type="predicted"/>
<evidence type="ECO:0000256" key="4">
    <source>
        <dbReference type="ARBA" id="ARBA00022771"/>
    </source>
</evidence>
<keyword evidence="11" id="KW-1185">Reference proteome</keyword>
<dbReference type="SMART" id="SM00355">
    <property type="entry name" value="ZnF_C2H2"/>
    <property type="match status" value="3"/>
</dbReference>
<evidence type="ECO:0000256" key="5">
    <source>
        <dbReference type="ARBA" id="ARBA00022833"/>
    </source>
</evidence>
<keyword evidence="5" id="KW-0862">Zinc</keyword>
<evidence type="ECO:0000256" key="8">
    <source>
        <dbReference type="SAM" id="MobiDB-lite"/>
    </source>
</evidence>
<name>A0A8H7UAG2_MORIS</name>
<comment type="caution">
    <text evidence="10">The sequence shown here is derived from an EMBL/GenBank/DDBJ whole genome shotgun (WGS) entry which is preliminary data.</text>
</comment>
<keyword evidence="2" id="KW-0479">Metal-binding</keyword>
<dbReference type="PANTHER" id="PTHR16515:SF66">
    <property type="entry name" value="C2H2-TYPE DOMAIN-CONTAINING PROTEIN"/>
    <property type="match status" value="1"/>
</dbReference>
<dbReference type="InterPro" id="IPR050331">
    <property type="entry name" value="Zinc_finger"/>
</dbReference>
<keyword evidence="6" id="KW-0539">Nucleus</keyword>
<dbReference type="Pfam" id="PF13912">
    <property type="entry name" value="zf-C2H2_6"/>
    <property type="match status" value="1"/>
</dbReference>
<feature type="compositionally biased region" description="Polar residues" evidence="8">
    <location>
        <begin position="254"/>
        <end position="264"/>
    </location>
</feature>
<dbReference type="GO" id="GO:0008270">
    <property type="term" value="F:zinc ion binding"/>
    <property type="evidence" value="ECO:0007669"/>
    <property type="project" value="UniProtKB-KW"/>
</dbReference>
<feature type="compositionally biased region" description="Basic and acidic residues" evidence="8">
    <location>
        <begin position="455"/>
        <end position="464"/>
    </location>
</feature>
<feature type="compositionally biased region" description="Basic and acidic residues" evidence="8">
    <location>
        <begin position="307"/>
        <end position="333"/>
    </location>
</feature>
<gene>
    <name evidence="10" type="ORF">INT43_001317</name>
</gene>
<dbReference type="PROSITE" id="PS50157">
    <property type="entry name" value="ZINC_FINGER_C2H2_2"/>
    <property type="match status" value="3"/>
</dbReference>
<feature type="region of interest" description="Disordered" evidence="8">
    <location>
        <begin position="434"/>
        <end position="464"/>
    </location>
</feature>
<feature type="region of interest" description="Disordered" evidence="8">
    <location>
        <begin position="1"/>
        <end position="125"/>
    </location>
</feature>
<protein>
    <recommendedName>
        <fullName evidence="9">C2H2-type domain-containing protein</fullName>
    </recommendedName>
</protein>
<dbReference type="FunFam" id="3.30.160.60:FF:000065">
    <property type="entry name" value="B-cell CLL/lymphoma 6, member B"/>
    <property type="match status" value="1"/>
</dbReference>
<dbReference type="FunFam" id="3.30.160.60:FF:001732">
    <property type="entry name" value="Zgc:162936"/>
    <property type="match status" value="1"/>
</dbReference>
<keyword evidence="4 7" id="KW-0863">Zinc-finger</keyword>
<dbReference type="GO" id="GO:0043565">
    <property type="term" value="F:sequence-specific DNA binding"/>
    <property type="evidence" value="ECO:0007669"/>
    <property type="project" value="UniProtKB-ARBA"/>
</dbReference>
<organism evidence="10 11">
    <name type="scientific">Mortierella isabellina</name>
    <name type="common">Filamentous fungus</name>
    <name type="synonym">Umbelopsis isabellina</name>
    <dbReference type="NCBI Taxonomy" id="91625"/>
    <lineage>
        <taxon>Eukaryota</taxon>
        <taxon>Fungi</taxon>
        <taxon>Fungi incertae sedis</taxon>
        <taxon>Mucoromycota</taxon>
        <taxon>Mucoromycotina</taxon>
        <taxon>Umbelopsidomycetes</taxon>
        <taxon>Umbelopsidales</taxon>
        <taxon>Umbelopsidaceae</taxon>
        <taxon>Umbelopsis</taxon>
    </lineage>
</organism>
<feature type="domain" description="C2H2-type" evidence="9">
    <location>
        <begin position="200"/>
        <end position="227"/>
    </location>
</feature>
<evidence type="ECO:0000256" key="3">
    <source>
        <dbReference type="ARBA" id="ARBA00022737"/>
    </source>
</evidence>
<dbReference type="Pfam" id="PF00096">
    <property type="entry name" value="zf-C2H2"/>
    <property type="match status" value="1"/>
</dbReference>
<dbReference type="PANTHER" id="PTHR16515">
    <property type="entry name" value="PR DOMAIN ZINC FINGER PROTEIN"/>
    <property type="match status" value="1"/>
</dbReference>
<dbReference type="Gene3D" id="3.30.160.60">
    <property type="entry name" value="Classic Zinc Finger"/>
    <property type="match status" value="3"/>
</dbReference>
<dbReference type="SUPFAM" id="SSF57667">
    <property type="entry name" value="beta-beta-alpha zinc fingers"/>
    <property type="match status" value="2"/>
</dbReference>
<dbReference type="GO" id="GO:0005634">
    <property type="term" value="C:nucleus"/>
    <property type="evidence" value="ECO:0007669"/>
    <property type="project" value="UniProtKB-SubCell"/>
</dbReference>
<keyword evidence="3" id="KW-0677">Repeat</keyword>
<evidence type="ECO:0000259" key="9">
    <source>
        <dbReference type="PROSITE" id="PS50157"/>
    </source>
</evidence>
<evidence type="ECO:0000256" key="6">
    <source>
        <dbReference type="ARBA" id="ARBA00023242"/>
    </source>
</evidence>
<dbReference type="GO" id="GO:0005694">
    <property type="term" value="C:chromosome"/>
    <property type="evidence" value="ECO:0007669"/>
    <property type="project" value="UniProtKB-ARBA"/>
</dbReference>
<dbReference type="EMBL" id="JAEPQZ010000011">
    <property type="protein sequence ID" value="KAG2175670.1"/>
    <property type="molecule type" value="Genomic_DNA"/>
</dbReference>
<dbReference type="PROSITE" id="PS00028">
    <property type="entry name" value="ZINC_FINGER_C2H2_1"/>
    <property type="match status" value="2"/>
</dbReference>
<reference evidence="10" key="1">
    <citation type="submission" date="2020-12" db="EMBL/GenBank/DDBJ databases">
        <title>Metabolic potential, ecology and presence of endohyphal bacteria is reflected in genomic diversity of Mucoromycotina.</title>
        <authorList>
            <person name="Muszewska A."/>
            <person name="Okrasinska A."/>
            <person name="Steczkiewicz K."/>
            <person name="Drgas O."/>
            <person name="Orlowska M."/>
            <person name="Perlinska-Lenart U."/>
            <person name="Aleksandrzak-Piekarczyk T."/>
            <person name="Szatraj K."/>
            <person name="Zielenkiewicz U."/>
            <person name="Pilsyk S."/>
            <person name="Malc E."/>
            <person name="Mieczkowski P."/>
            <person name="Kruszewska J.S."/>
            <person name="Biernat P."/>
            <person name="Pawlowska J."/>
        </authorList>
    </citation>
    <scope>NUCLEOTIDE SEQUENCE</scope>
    <source>
        <strain evidence="10">WA0000067209</strain>
    </source>
</reference>
<evidence type="ECO:0000313" key="11">
    <source>
        <dbReference type="Proteomes" id="UP000654370"/>
    </source>
</evidence>
<evidence type="ECO:0000313" key="10">
    <source>
        <dbReference type="EMBL" id="KAG2175670.1"/>
    </source>
</evidence>
<sequence length="464" mass="51404">MGSPIPDRTSPSSPPSPEPLRKDSVSSSISLLLNVDEKSGNQNMDTLAKAAFSADSVTDRQHNYSHHSQTGHLPTPQSPAVSFPPMMVSRDEGMNRSNTERWSRSASSSVRDSQSPPSINATVPAIASRPGYGSFPLKSASTDDANSLSSDKPYVCKECDQTFSRPHNLKSHLATHSTERPYQASKNLEANKSSSKFYFKSCDVCRHQFRRHHDLKRHQKLHTGERPYVCNVCDRSFARLDALNRHRRAEGGSACNSTQTQRRLSQPQPQNANSPPNQRRDSQGSESMGVAPPRSRPSVPELQIPHPESRPFENDTGRRSLSLDEYRTHEKPSPFRASTYPDPNSASGTGGPVFPPPHGTTSQPPQPSQREQKLEQSIALLSKRNRELEIQLAAQPNSGELDRLQSRVHDLEVENKVLRSLILQNKDAMEIPSKKRRFLEATSSSSGSPGGTDDIEMRDTAEAY</sequence>
<dbReference type="GO" id="GO:0045893">
    <property type="term" value="P:positive regulation of DNA-templated transcription"/>
    <property type="evidence" value="ECO:0007669"/>
    <property type="project" value="UniProtKB-ARBA"/>
</dbReference>